<dbReference type="InterPro" id="IPR006016">
    <property type="entry name" value="UspA"/>
</dbReference>
<dbReference type="SUPFAM" id="SSF52402">
    <property type="entry name" value="Adenine nucleotide alpha hydrolases-like"/>
    <property type="match status" value="2"/>
</dbReference>
<feature type="domain" description="UspA" evidence="2">
    <location>
        <begin position="4"/>
        <end position="136"/>
    </location>
</feature>
<reference evidence="3" key="1">
    <citation type="submission" date="2022-06" db="EMBL/GenBank/DDBJ databases">
        <title>WGS of actinobacteria.</title>
        <authorList>
            <person name="Thawai C."/>
        </authorList>
    </citation>
    <scope>NUCLEOTIDE SEQUENCE</scope>
    <source>
        <strain evidence="3">AA8</strain>
    </source>
</reference>
<comment type="caution">
    <text evidence="3">The sequence shown here is derived from an EMBL/GenBank/DDBJ whole genome shotgun (WGS) entry which is preliminary data.</text>
</comment>
<comment type="similarity">
    <text evidence="1">Belongs to the universal stress protein A family.</text>
</comment>
<dbReference type="PANTHER" id="PTHR46268:SF6">
    <property type="entry name" value="UNIVERSAL STRESS PROTEIN UP12"/>
    <property type="match status" value="1"/>
</dbReference>
<name>A0A9X2LGC9_9ACTN</name>
<sequence>MPGIITVGLDGTEHSLAAADWAAAEARRRGMALSLVFAWVWRPSDFPVASDAEVQRRWAVDVLRKAEERVTASAPDLTVTTQLLPEDPVPALIAAASVSEMLVLGSRGHGAVVGFLIGSVALKVLRRVDAPLVLVRSSRGQEPRSEWGEVVVGVQDTDEAAAPVLEFAFATAAARGARVRAVRAWSVPPVFAWSPGSIYLADEAGGLEPLERERLAEALRPWREKYPQVAVVEHTELGSAAEVLLAQATRASLIVVGRRLPELGGLPLIGSVTHAALHHAQCPVAVVPHP</sequence>
<proteinExistence type="inferred from homology"/>
<accession>A0A9X2LGC9</accession>
<dbReference type="Gene3D" id="3.40.50.620">
    <property type="entry name" value="HUPs"/>
    <property type="match status" value="2"/>
</dbReference>
<dbReference type="AlphaFoldDB" id="A0A9X2LGC9"/>
<dbReference type="PRINTS" id="PR01438">
    <property type="entry name" value="UNVRSLSTRESS"/>
</dbReference>
<evidence type="ECO:0000313" key="4">
    <source>
        <dbReference type="Proteomes" id="UP001142374"/>
    </source>
</evidence>
<dbReference type="Pfam" id="PF00582">
    <property type="entry name" value="Usp"/>
    <property type="match status" value="2"/>
</dbReference>
<organism evidence="3 4">
    <name type="scientific">Streptomyces telluris</name>
    <dbReference type="NCBI Taxonomy" id="2720021"/>
    <lineage>
        <taxon>Bacteria</taxon>
        <taxon>Bacillati</taxon>
        <taxon>Actinomycetota</taxon>
        <taxon>Actinomycetes</taxon>
        <taxon>Kitasatosporales</taxon>
        <taxon>Streptomycetaceae</taxon>
        <taxon>Streptomyces</taxon>
    </lineage>
</organism>
<protein>
    <submittedName>
        <fullName evidence="3">Universal stress protein</fullName>
    </submittedName>
</protein>
<dbReference type="EMBL" id="JANIID010000008">
    <property type="protein sequence ID" value="MCQ8770546.1"/>
    <property type="molecule type" value="Genomic_DNA"/>
</dbReference>
<gene>
    <name evidence="3" type="ORF">NQU55_12260</name>
</gene>
<dbReference type="RefSeq" id="WP_168094583.1">
    <property type="nucleotide sequence ID" value="NZ_JAATER010000272.1"/>
</dbReference>
<dbReference type="InterPro" id="IPR014729">
    <property type="entry name" value="Rossmann-like_a/b/a_fold"/>
</dbReference>
<dbReference type="InterPro" id="IPR006015">
    <property type="entry name" value="Universal_stress_UspA"/>
</dbReference>
<evidence type="ECO:0000259" key="2">
    <source>
        <dbReference type="Pfam" id="PF00582"/>
    </source>
</evidence>
<evidence type="ECO:0000256" key="1">
    <source>
        <dbReference type="ARBA" id="ARBA00008791"/>
    </source>
</evidence>
<evidence type="ECO:0000313" key="3">
    <source>
        <dbReference type="EMBL" id="MCQ8770546.1"/>
    </source>
</evidence>
<feature type="domain" description="UspA" evidence="2">
    <location>
        <begin position="150"/>
        <end position="288"/>
    </location>
</feature>
<dbReference type="Proteomes" id="UP001142374">
    <property type="component" value="Unassembled WGS sequence"/>
</dbReference>
<keyword evidence="4" id="KW-1185">Reference proteome</keyword>
<dbReference type="PANTHER" id="PTHR46268">
    <property type="entry name" value="STRESS RESPONSE PROTEIN NHAX"/>
    <property type="match status" value="1"/>
</dbReference>